<reference evidence="1 2" key="1">
    <citation type="journal article" date="2013" name="Mar. Genomics">
        <title>Expression of sulfatases in Rhodopirellula baltica and the diversity of sulfatases in the genus Rhodopirellula.</title>
        <authorList>
            <person name="Wegner C.E."/>
            <person name="Richter-Heitmann T."/>
            <person name="Klindworth A."/>
            <person name="Klockow C."/>
            <person name="Richter M."/>
            <person name="Achstetter T."/>
            <person name="Glockner F.O."/>
            <person name="Harder J."/>
        </authorList>
    </citation>
    <scope>NUCLEOTIDE SEQUENCE [LARGE SCALE GENOMIC DNA]</scope>
    <source>
        <strain evidence="1 2">SH398</strain>
    </source>
</reference>
<organism evidence="1 2">
    <name type="scientific">Rhodopirellula europaea SH398</name>
    <dbReference type="NCBI Taxonomy" id="1263868"/>
    <lineage>
        <taxon>Bacteria</taxon>
        <taxon>Pseudomonadati</taxon>
        <taxon>Planctomycetota</taxon>
        <taxon>Planctomycetia</taxon>
        <taxon>Pirellulales</taxon>
        <taxon>Pirellulaceae</taxon>
        <taxon>Rhodopirellula</taxon>
    </lineage>
</organism>
<evidence type="ECO:0000313" key="2">
    <source>
        <dbReference type="Proteomes" id="UP000011996"/>
    </source>
</evidence>
<dbReference type="AlphaFoldDB" id="M5SFX2"/>
<dbReference type="EMBL" id="ANOF01000141">
    <property type="protein sequence ID" value="EMI25084.1"/>
    <property type="molecule type" value="Genomic_DNA"/>
</dbReference>
<comment type="caution">
    <text evidence="1">The sequence shown here is derived from an EMBL/GenBank/DDBJ whole genome shotgun (WGS) entry which is preliminary data.</text>
</comment>
<dbReference type="Proteomes" id="UP000011996">
    <property type="component" value="Unassembled WGS sequence"/>
</dbReference>
<name>M5SFX2_9BACT</name>
<evidence type="ECO:0000313" key="1">
    <source>
        <dbReference type="EMBL" id="EMI25084.1"/>
    </source>
</evidence>
<proteinExistence type="predicted"/>
<sequence>MRCRIVQIHCRFGGNRTRRKTPLAKSAVANYVGRGLSSRARLLGPLIDNTGCDDDCAEAPG</sequence>
<dbReference type="STRING" id="1263868.RESH_04367"/>
<gene>
    <name evidence="1" type="ORF">RESH_04367</name>
</gene>
<protein>
    <submittedName>
        <fullName evidence="1">Uncharacterized protein</fullName>
    </submittedName>
</protein>
<accession>M5SFX2</accession>